<protein>
    <submittedName>
        <fullName evidence="1">Uncharacterized protein</fullName>
    </submittedName>
</protein>
<comment type="caution">
    <text evidence="1">The sequence shown here is derived from an EMBL/GenBank/DDBJ whole genome shotgun (WGS) entry which is preliminary data.</text>
</comment>
<gene>
    <name evidence="1" type="ORF">BC349_17180</name>
</gene>
<proteinExistence type="predicted"/>
<keyword evidence="2" id="KW-1185">Reference proteome</keyword>
<organism evidence="1 2">
    <name type="scientific">Flavihumibacter stibioxidans</name>
    <dbReference type="NCBI Taxonomy" id="1834163"/>
    <lineage>
        <taxon>Bacteria</taxon>
        <taxon>Pseudomonadati</taxon>
        <taxon>Bacteroidota</taxon>
        <taxon>Chitinophagia</taxon>
        <taxon>Chitinophagales</taxon>
        <taxon>Chitinophagaceae</taxon>
        <taxon>Flavihumibacter</taxon>
    </lineage>
</organism>
<name>A0ABR7MD88_9BACT</name>
<dbReference type="Proteomes" id="UP000765802">
    <property type="component" value="Unassembled WGS sequence"/>
</dbReference>
<sequence>MQLTVTGNDQVNDCKNKGVLAVMMARIVGLIASMSDMKYDDQFFQYFNRQFSSRQYLMSREQFCHLIIGINILGKGNFYFVCL</sequence>
<dbReference type="EMBL" id="MBUA01000029">
    <property type="protein sequence ID" value="MBC6492794.1"/>
    <property type="molecule type" value="Genomic_DNA"/>
</dbReference>
<evidence type="ECO:0000313" key="1">
    <source>
        <dbReference type="EMBL" id="MBC6492794.1"/>
    </source>
</evidence>
<reference evidence="1 2" key="1">
    <citation type="submission" date="2016-07" db="EMBL/GenBank/DDBJ databases">
        <title>Genome analysis of Flavihumibacter stibioxidans YS-17.</title>
        <authorList>
            <person name="Shi K."/>
            <person name="Han Y."/>
            <person name="Wang G."/>
        </authorList>
    </citation>
    <scope>NUCLEOTIDE SEQUENCE [LARGE SCALE GENOMIC DNA]</scope>
    <source>
        <strain evidence="1 2">YS-17</strain>
    </source>
</reference>
<accession>A0ABR7MD88</accession>
<evidence type="ECO:0000313" key="2">
    <source>
        <dbReference type="Proteomes" id="UP000765802"/>
    </source>
</evidence>